<sequence length="199" mass="22830">MERVTNGLAEWSLLYLKYLQVYTKLEDCYDQFMVILNEGGEYYDFSDYLVNRKLSFEVLNVIPPRFLTDDNKALLESREKFLIAALTKHGLMNVPEPAKPPSVLTLDEAAILIQTKLTIGVCKVAKDYRAMQEVELARQKAGVESHTRESACLVIQRVYPCDRLRSASEYVDFAFKLLTMHSTLEPVPPYADRADAQRR</sequence>
<name>A0A176VHL7_MARPO</name>
<evidence type="ECO:0000313" key="1">
    <source>
        <dbReference type="EMBL" id="OAE20429.1"/>
    </source>
</evidence>
<accession>A0A176VHL7</accession>
<reference evidence="1" key="1">
    <citation type="submission" date="2016-03" db="EMBL/GenBank/DDBJ databases">
        <title>Mechanisms controlling the formation of the plant cell surface in tip-growing cells are functionally conserved among land plants.</title>
        <authorList>
            <person name="Honkanen S."/>
            <person name="Jones V.A."/>
            <person name="Morieri G."/>
            <person name="Champion C."/>
            <person name="Hetherington A.J."/>
            <person name="Kelly S."/>
            <person name="Saint-Marcoux D."/>
            <person name="Proust H."/>
            <person name="Prescott H."/>
            <person name="Dolan L."/>
        </authorList>
    </citation>
    <scope>NUCLEOTIDE SEQUENCE [LARGE SCALE GENOMIC DNA]</scope>
    <source>
        <tissue evidence="1">Whole gametophyte</tissue>
    </source>
</reference>
<organism evidence="1 2">
    <name type="scientific">Marchantia polymorpha subsp. ruderalis</name>
    <dbReference type="NCBI Taxonomy" id="1480154"/>
    <lineage>
        <taxon>Eukaryota</taxon>
        <taxon>Viridiplantae</taxon>
        <taxon>Streptophyta</taxon>
        <taxon>Embryophyta</taxon>
        <taxon>Marchantiophyta</taxon>
        <taxon>Marchantiopsida</taxon>
        <taxon>Marchantiidae</taxon>
        <taxon>Marchantiales</taxon>
        <taxon>Marchantiaceae</taxon>
        <taxon>Marchantia</taxon>
    </lineage>
</organism>
<protein>
    <submittedName>
        <fullName evidence="1">Uncharacterized protein</fullName>
    </submittedName>
</protein>
<dbReference type="PANTHER" id="PTHR14690:SF0">
    <property type="entry name" value="IQ MOTIF CONTAINING WITH AAA DOMAIN 1"/>
    <property type="match status" value="1"/>
</dbReference>
<evidence type="ECO:0000313" key="2">
    <source>
        <dbReference type="Proteomes" id="UP000077202"/>
    </source>
</evidence>
<dbReference type="Proteomes" id="UP000077202">
    <property type="component" value="Unassembled WGS sequence"/>
</dbReference>
<dbReference type="PANTHER" id="PTHR14690">
    <property type="entry name" value="IQ MOTIF CONTAINING WITH AAA DOMAIN 1"/>
    <property type="match status" value="1"/>
</dbReference>
<dbReference type="InterPro" id="IPR052267">
    <property type="entry name" value="N-DRC_Component"/>
</dbReference>
<keyword evidence="2" id="KW-1185">Reference proteome</keyword>
<dbReference type="AlphaFoldDB" id="A0A176VHL7"/>
<dbReference type="EMBL" id="LVLJ01003617">
    <property type="protein sequence ID" value="OAE20429.1"/>
    <property type="molecule type" value="Genomic_DNA"/>
</dbReference>
<proteinExistence type="predicted"/>
<gene>
    <name evidence="1" type="ORF">AXG93_4905s1290</name>
</gene>
<comment type="caution">
    <text evidence="1">The sequence shown here is derived from an EMBL/GenBank/DDBJ whole genome shotgun (WGS) entry which is preliminary data.</text>
</comment>